<feature type="compositionally biased region" description="Pro residues" evidence="8">
    <location>
        <begin position="89"/>
        <end position="111"/>
    </location>
</feature>
<reference evidence="10" key="1">
    <citation type="submission" date="2021-11" db="EMBL/GenBank/DDBJ databases">
        <title>Cultivation dependent microbiological survey of springs from the worlds oldest radium mine currently devoted to the extraction of radon-saturated water.</title>
        <authorList>
            <person name="Kapinusova G."/>
            <person name="Smrhova T."/>
            <person name="Strejcek M."/>
            <person name="Suman J."/>
            <person name="Jani K."/>
            <person name="Pajer P."/>
            <person name="Uhlik O."/>
        </authorList>
    </citation>
    <scope>NUCLEOTIDE SEQUENCE [LARGE SCALE GENOMIC DNA]</scope>
    <source>
        <strain evidence="10">J379</strain>
    </source>
</reference>
<keyword evidence="2 7" id="KW-0812">Transmembrane</keyword>
<comment type="similarity">
    <text evidence="7">Belongs to the transglycosylase MltG family.</text>
</comment>
<dbReference type="RefSeq" id="WP_353863184.1">
    <property type="nucleotide sequence ID" value="NZ_CP088295.1"/>
</dbReference>
<evidence type="ECO:0000256" key="1">
    <source>
        <dbReference type="ARBA" id="ARBA00022475"/>
    </source>
</evidence>
<feature type="transmembrane region" description="Helical" evidence="7">
    <location>
        <begin position="222"/>
        <end position="242"/>
    </location>
</feature>
<dbReference type="PANTHER" id="PTHR30518:SF2">
    <property type="entry name" value="ENDOLYTIC MUREIN TRANSGLYCOSYLASE"/>
    <property type="match status" value="1"/>
</dbReference>
<dbReference type="EC" id="4.2.2.29" evidence="7"/>
<sequence>MSLFGRQQNQSERSAADRERARQEREARRAAREGRPVDPVVELEPAVPAPEDPGPPHGDPFTPIPSPAEPLPEPEPAPAPEPEPEPEPLPEPALEPAPAPEPEPEPEPVPAAPHREAMPAPDDPAPAHGDPFATAQAPAVAPEDDWLQAGEPEVVRIQPDPPAPPPAPAGTLPPQPEAALGATRAPRVSTRGRGAKRQRPIASPPGDAPVGVRRARRWRRPVAIGFLLLVLVGVLWLLNALIQPFGGEGEGRVTVRIPEGSSARDIGDQLDEAGVIDSGAIFALRAMVAGKRDDLRSGRHVLAEGMSYSAAITALTTVPKAQPAPTTVKIAIPEGLSRREIAARVQKTEIEGSYLAATERAPAGFSPRKYGAPRRPRSLEGFLFPATYELRPSQTVRSLVRQQLDTFEQNIATVSMRRARARNLTTYDVLIIASMVEREAQLAKERRTISAVIHNRLREGMPLGIDATTRYATNNWTRPLRQSELNADSAYNTRRNTGLPPTPIGNPGLASIKAAANPSASKALYYVVKPGTCGEHAFSSTEAQFQRDVQRYNEAREQAGGKSPTTC</sequence>
<proteinExistence type="inferred from homology"/>
<dbReference type="PANTHER" id="PTHR30518">
    <property type="entry name" value="ENDOLYTIC MUREIN TRANSGLYCOSYLASE"/>
    <property type="match status" value="1"/>
</dbReference>
<dbReference type="EMBL" id="CP088295">
    <property type="protein sequence ID" value="UUY02661.1"/>
    <property type="molecule type" value="Genomic_DNA"/>
</dbReference>
<dbReference type="NCBIfam" id="TIGR00247">
    <property type="entry name" value="endolytic transglycosylase MltG"/>
    <property type="match status" value="1"/>
</dbReference>
<dbReference type="HAMAP" id="MF_02065">
    <property type="entry name" value="MltG"/>
    <property type="match status" value="1"/>
</dbReference>
<keyword evidence="4 7" id="KW-0472">Membrane</keyword>
<feature type="region of interest" description="Disordered" evidence="8">
    <location>
        <begin position="1"/>
        <end position="134"/>
    </location>
</feature>
<feature type="compositionally biased region" description="Pro residues" evidence="8">
    <location>
        <begin position="47"/>
        <end position="81"/>
    </location>
</feature>
<dbReference type="CDD" id="cd08010">
    <property type="entry name" value="MltG_like"/>
    <property type="match status" value="1"/>
</dbReference>
<feature type="region of interest" description="Disordered" evidence="8">
    <location>
        <begin position="155"/>
        <end position="211"/>
    </location>
</feature>
<name>A0ABY5PDI3_9ACTN</name>
<comment type="catalytic activity">
    <reaction evidence="7">
        <text>a peptidoglycan chain = a peptidoglycan chain with N-acetyl-1,6-anhydromuramyl-[peptide] at the reducing end + a peptidoglycan chain with N-acetylglucosamine at the non-reducing end.</text>
        <dbReference type="EC" id="4.2.2.29"/>
    </reaction>
</comment>
<evidence type="ECO:0000313" key="10">
    <source>
        <dbReference type="Proteomes" id="UP001058860"/>
    </source>
</evidence>
<dbReference type="Proteomes" id="UP001058860">
    <property type="component" value="Chromosome"/>
</dbReference>
<keyword evidence="3 7" id="KW-1133">Transmembrane helix</keyword>
<evidence type="ECO:0000256" key="6">
    <source>
        <dbReference type="ARBA" id="ARBA00023316"/>
    </source>
</evidence>
<evidence type="ECO:0000313" key="9">
    <source>
        <dbReference type="EMBL" id="UUY02661.1"/>
    </source>
</evidence>
<dbReference type="Gene3D" id="3.30.1490.480">
    <property type="entry name" value="Endolytic murein transglycosylase"/>
    <property type="match status" value="1"/>
</dbReference>
<dbReference type="InterPro" id="IPR003770">
    <property type="entry name" value="MLTG-like"/>
</dbReference>
<keyword evidence="1 7" id="KW-1003">Cell membrane</keyword>
<keyword evidence="10" id="KW-1185">Reference proteome</keyword>
<feature type="compositionally biased region" description="Basic and acidic residues" evidence="8">
    <location>
        <begin position="14"/>
        <end position="36"/>
    </location>
</feature>
<keyword evidence="5 7" id="KW-0456">Lyase</keyword>
<gene>
    <name evidence="7 9" type="primary">mltG</name>
    <name evidence="9" type="ORF">LRS13_18485</name>
</gene>
<dbReference type="Pfam" id="PF02618">
    <property type="entry name" value="YceG"/>
    <property type="match status" value="1"/>
</dbReference>
<feature type="compositionally biased region" description="Low complexity" evidence="8">
    <location>
        <begin position="37"/>
        <end position="46"/>
    </location>
</feature>
<protein>
    <recommendedName>
        <fullName evidence="7">Endolytic murein transglycosylase</fullName>
        <ecNumber evidence="7">4.2.2.29</ecNumber>
    </recommendedName>
    <alternativeName>
        <fullName evidence="7">Peptidoglycan lytic transglycosylase</fullName>
    </alternativeName>
    <alternativeName>
        <fullName evidence="7">Peptidoglycan polymerization terminase</fullName>
    </alternativeName>
</protein>
<feature type="compositionally biased region" description="Polar residues" evidence="8">
    <location>
        <begin position="1"/>
        <end position="11"/>
    </location>
</feature>
<evidence type="ECO:0000256" key="3">
    <source>
        <dbReference type="ARBA" id="ARBA00022989"/>
    </source>
</evidence>
<evidence type="ECO:0000256" key="7">
    <source>
        <dbReference type="HAMAP-Rule" id="MF_02065"/>
    </source>
</evidence>
<keyword evidence="6 7" id="KW-0961">Cell wall biogenesis/degradation</keyword>
<comment type="subcellular location">
    <subcellularLocation>
        <location evidence="7">Cell membrane</location>
        <topology evidence="7">Single-pass membrane protein</topology>
    </subcellularLocation>
</comment>
<evidence type="ECO:0000256" key="4">
    <source>
        <dbReference type="ARBA" id="ARBA00023136"/>
    </source>
</evidence>
<evidence type="ECO:0000256" key="2">
    <source>
        <dbReference type="ARBA" id="ARBA00022692"/>
    </source>
</evidence>
<comment type="function">
    <text evidence="7">Functions as a peptidoglycan terminase that cleaves nascent peptidoglycan strands endolytically to terminate their elongation.</text>
</comment>
<feature type="site" description="Important for catalytic activity" evidence="7">
    <location>
        <position position="439"/>
    </location>
</feature>
<organism evidence="9 10">
    <name type="scientific">Svornostia abyssi</name>
    <dbReference type="NCBI Taxonomy" id="2898438"/>
    <lineage>
        <taxon>Bacteria</taxon>
        <taxon>Bacillati</taxon>
        <taxon>Actinomycetota</taxon>
        <taxon>Thermoleophilia</taxon>
        <taxon>Solirubrobacterales</taxon>
        <taxon>Baekduiaceae</taxon>
        <taxon>Svornostia</taxon>
    </lineage>
</organism>
<evidence type="ECO:0000256" key="5">
    <source>
        <dbReference type="ARBA" id="ARBA00023239"/>
    </source>
</evidence>
<evidence type="ECO:0000256" key="8">
    <source>
        <dbReference type="SAM" id="MobiDB-lite"/>
    </source>
</evidence>
<feature type="compositionally biased region" description="Pro residues" evidence="8">
    <location>
        <begin position="159"/>
        <end position="176"/>
    </location>
</feature>
<accession>A0ABY5PDI3</accession>